<evidence type="ECO:0000256" key="1">
    <source>
        <dbReference type="ARBA" id="ARBA00002349"/>
    </source>
</evidence>
<evidence type="ECO:0000256" key="5">
    <source>
        <dbReference type="ARBA" id="ARBA00035171"/>
    </source>
</evidence>
<dbReference type="PRINTS" id="PR00061">
    <property type="entry name" value="RIBOSOMALL19"/>
</dbReference>
<evidence type="ECO:0000256" key="4">
    <source>
        <dbReference type="ARBA" id="ARBA00023274"/>
    </source>
</evidence>
<dbReference type="InterPro" id="IPR018257">
    <property type="entry name" value="Ribosomal_bL19_CS"/>
</dbReference>
<dbReference type="Proteomes" id="UP000184375">
    <property type="component" value="Unassembled WGS sequence"/>
</dbReference>
<gene>
    <name evidence="6" type="primary">rplS</name>
    <name evidence="8" type="ORF">SAMN05660826_00220</name>
</gene>
<dbReference type="FunFam" id="2.30.30.790:FF:000001">
    <property type="entry name" value="50S ribosomal protein L19"/>
    <property type="match status" value="1"/>
</dbReference>
<dbReference type="AlphaFoldDB" id="A0A1M7G061"/>
<dbReference type="PANTHER" id="PTHR15680:SF9">
    <property type="entry name" value="LARGE RIBOSOMAL SUBUNIT PROTEIN BL19M"/>
    <property type="match status" value="1"/>
</dbReference>
<dbReference type="InterPro" id="IPR008991">
    <property type="entry name" value="Translation_prot_SH3-like_sf"/>
</dbReference>
<sequence>MSDLLRAVEEEQMRKDIPEFRPGDTVKVYTKVVEGNRERIQVFEGVVIARKGGGLRETFTVRKVSYGVGVERIFPLHSPRIDKIEVVQRGKVRRAKLYYLRNLRGKAARIKERD</sequence>
<dbReference type="PROSITE" id="PS01015">
    <property type="entry name" value="RIBOSOMAL_L19"/>
    <property type="match status" value="1"/>
</dbReference>
<dbReference type="HAMAP" id="MF_00402">
    <property type="entry name" value="Ribosomal_bL19"/>
    <property type="match status" value="1"/>
</dbReference>
<dbReference type="PIRSF" id="PIRSF002191">
    <property type="entry name" value="Ribosomal_L19"/>
    <property type="match status" value="1"/>
</dbReference>
<evidence type="ECO:0000313" key="8">
    <source>
        <dbReference type="EMBL" id="SHM09663.1"/>
    </source>
</evidence>
<dbReference type="Pfam" id="PF01245">
    <property type="entry name" value="Ribosomal_L19"/>
    <property type="match status" value="1"/>
</dbReference>
<dbReference type="EMBL" id="FRCR01000001">
    <property type="protein sequence ID" value="SHM09663.1"/>
    <property type="molecule type" value="Genomic_DNA"/>
</dbReference>
<evidence type="ECO:0000313" key="9">
    <source>
        <dbReference type="Proteomes" id="UP000184375"/>
    </source>
</evidence>
<evidence type="ECO:0000256" key="6">
    <source>
        <dbReference type="HAMAP-Rule" id="MF_00402"/>
    </source>
</evidence>
<dbReference type="GO" id="GO:0006412">
    <property type="term" value="P:translation"/>
    <property type="evidence" value="ECO:0007669"/>
    <property type="project" value="UniProtKB-UniRule"/>
</dbReference>
<name>A0A1M7G061_9FIRM</name>
<dbReference type="InterPro" id="IPR001857">
    <property type="entry name" value="Ribosomal_bL19"/>
</dbReference>
<dbReference type="Gene3D" id="2.30.30.790">
    <property type="match status" value="1"/>
</dbReference>
<dbReference type="GO" id="GO:0003735">
    <property type="term" value="F:structural constituent of ribosome"/>
    <property type="evidence" value="ECO:0007669"/>
    <property type="project" value="InterPro"/>
</dbReference>
<protein>
    <recommendedName>
        <fullName evidence="5 6">Large ribosomal subunit protein bL19</fullName>
    </recommendedName>
</protein>
<keyword evidence="9" id="KW-1185">Reference proteome</keyword>
<keyword evidence="4 6" id="KW-0687">Ribonucleoprotein</keyword>
<dbReference type="STRING" id="447595.SAMN05660826_00220"/>
<organism evidence="8 9">
    <name type="scientific">Caldanaerovirga acetigignens</name>
    <dbReference type="NCBI Taxonomy" id="447595"/>
    <lineage>
        <taxon>Bacteria</taxon>
        <taxon>Bacillati</taxon>
        <taxon>Bacillota</taxon>
        <taxon>Clostridia</taxon>
        <taxon>Thermosediminibacterales</taxon>
        <taxon>Thermosediminibacteraceae</taxon>
        <taxon>Caldanaerovirga</taxon>
    </lineage>
</organism>
<dbReference type="InterPro" id="IPR038657">
    <property type="entry name" value="Ribosomal_bL19_sf"/>
</dbReference>
<evidence type="ECO:0000256" key="2">
    <source>
        <dbReference type="ARBA" id="ARBA00005781"/>
    </source>
</evidence>
<comment type="function">
    <text evidence="1 6 7">This protein is located at the 30S-50S ribosomal subunit interface and may play a role in the structure and function of the aminoacyl-tRNA binding site.</text>
</comment>
<evidence type="ECO:0000256" key="3">
    <source>
        <dbReference type="ARBA" id="ARBA00022980"/>
    </source>
</evidence>
<proteinExistence type="inferred from homology"/>
<reference evidence="9" key="1">
    <citation type="submission" date="2016-11" db="EMBL/GenBank/DDBJ databases">
        <authorList>
            <person name="Varghese N."/>
            <person name="Submissions S."/>
        </authorList>
    </citation>
    <scope>NUCLEOTIDE SEQUENCE [LARGE SCALE GENOMIC DNA]</scope>
    <source>
        <strain evidence="9">DSM 18802</strain>
    </source>
</reference>
<dbReference type="RefSeq" id="WP_073253367.1">
    <property type="nucleotide sequence ID" value="NZ_FRCR01000001.1"/>
</dbReference>
<dbReference type="PANTHER" id="PTHR15680">
    <property type="entry name" value="RIBOSOMAL PROTEIN L19"/>
    <property type="match status" value="1"/>
</dbReference>
<accession>A0A1M7G061</accession>
<comment type="similarity">
    <text evidence="2 6 7">Belongs to the bacterial ribosomal protein bL19 family.</text>
</comment>
<keyword evidence="3 6" id="KW-0689">Ribosomal protein</keyword>
<dbReference type="NCBIfam" id="TIGR01024">
    <property type="entry name" value="rplS_bact"/>
    <property type="match status" value="1"/>
</dbReference>
<dbReference type="GO" id="GO:0022625">
    <property type="term" value="C:cytosolic large ribosomal subunit"/>
    <property type="evidence" value="ECO:0007669"/>
    <property type="project" value="TreeGrafter"/>
</dbReference>
<dbReference type="SUPFAM" id="SSF50104">
    <property type="entry name" value="Translation proteins SH3-like domain"/>
    <property type="match status" value="1"/>
</dbReference>
<evidence type="ECO:0000256" key="7">
    <source>
        <dbReference type="RuleBase" id="RU000559"/>
    </source>
</evidence>
<dbReference type="OrthoDB" id="9803541at2"/>